<proteinExistence type="predicted"/>
<dbReference type="EMBL" id="NKTX01000025">
    <property type="protein sequence ID" value="PYD81604.1"/>
    <property type="molecule type" value="Genomic_DNA"/>
</dbReference>
<dbReference type="OrthoDB" id="1684418at2"/>
<organism evidence="1 2">
    <name type="scientific">Komagataeibacter oboediens</name>
    <dbReference type="NCBI Taxonomy" id="65958"/>
    <lineage>
        <taxon>Bacteria</taxon>
        <taxon>Pseudomonadati</taxon>
        <taxon>Pseudomonadota</taxon>
        <taxon>Alphaproteobacteria</taxon>
        <taxon>Acetobacterales</taxon>
        <taxon>Acetobacteraceae</taxon>
        <taxon>Komagataeibacter</taxon>
    </lineage>
</organism>
<comment type="caution">
    <text evidence="1">The sequence shown here is derived from an EMBL/GenBank/DDBJ whole genome shotgun (WGS) entry which is preliminary data.</text>
</comment>
<dbReference type="AlphaFoldDB" id="A0A318QUH7"/>
<dbReference type="Proteomes" id="UP000247417">
    <property type="component" value="Unassembled WGS sequence"/>
</dbReference>
<protein>
    <recommendedName>
        <fullName evidence="3">DUF3310 domain-containing protein</fullName>
    </recommendedName>
</protein>
<name>A0A318QUH7_9PROT</name>
<accession>A0A318QUH7</accession>
<dbReference type="Pfam" id="PF11753">
    <property type="entry name" value="DUF3310"/>
    <property type="match status" value="1"/>
</dbReference>
<dbReference type="InterPro" id="IPR021739">
    <property type="entry name" value="SaV-like"/>
</dbReference>
<evidence type="ECO:0000313" key="2">
    <source>
        <dbReference type="Proteomes" id="UP000247417"/>
    </source>
</evidence>
<sequence length="95" mass="10658">MVAFGGALEWFKGYDSVPVAPCGGKVPDSTVNHPQHYNAHPSGIECIQVVEHMSFNLGNALKYIWRADEKGNALEDLKKAEWYIKREIARREEAA</sequence>
<reference evidence="1 2" key="1">
    <citation type="submission" date="2017-07" db="EMBL/GenBank/DDBJ databases">
        <title>A draft genome sequence of Komagataeibacter oboediens LMG 18849.</title>
        <authorList>
            <person name="Skraban J."/>
            <person name="Cleenwerck I."/>
            <person name="Vandamme P."/>
            <person name="Trcek J."/>
        </authorList>
    </citation>
    <scope>NUCLEOTIDE SEQUENCE [LARGE SCALE GENOMIC DNA]</scope>
    <source>
        <strain evidence="1 2">LMG 18849</strain>
    </source>
</reference>
<evidence type="ECO:0000313" key="1">
    <source>
        <dbReference type="EMBL" id="PYD81604.1"/>
    </source>
</evidence>
<evidence type="ECO:0008006" key="3">
    <source>
        <dbReference type="Google" id="ProtNLM"/>
    </source>
</evidence>
<gene>
    <name evidence="1" type="ORF">CFR80_10725</name>
</gene>